<keyword evidence="6" id="KW-1185">Reference proteome</keyword>
<dbReference type="GO" id="GO:0097367">
    <property type="term" value="F:carbohydrate derivative binding"/>
    <property type="evidence" value="ECO:0007669"/>
    <property type="project" value="InterPro"/>
</dbReference>
<proteinExistence type="inferred from homology"/>
<evidence type="ECO:0000313" key="4">
    <source>
        <dbReference type="EMBL" id="HEB74542.1"/>
    </source>
</evidence>
<evidence type="ECO:0000313" key="5">
    <source>
        <dbReference type="EMBL" id="HEC67477.1"/>
    </source>
</evidence>
<dbReference type="PANTHER" id="PTHR43443:SF1">
    <property type="entry name" value="3-HEXULOSE-6-PHOSPHATE ISOMERASE"/>
    <property type="match status" value="1"/>
</dbReference>
<evidence type="ECO:0000256" key="1">
    <source>
        <dbReference type="ARBA" id="ARBA00009235"/>
    </source>
</evidence>
<accession>A0A7C1VZ68</accession>
<dbReference type="OrthoDB" id="9797832at2"/>
<name>A0A7C1VZ68_DESA2</name>
<dbReference type="PANTHER" id="PTHR43443">
    <property type="entry name" value="3-HEXULOSE-6-PHOSPHATE ISOMERASE"/>
    <property type="match status" value="1"/>
</dbReference>
<sequence length="187" mass="20335">MHYKEILKRIKEITDRISEKESVEFINLIKTSPRVYVVGAGRSGLVAKAFAMRLVHLGIKVFVVGETVTPALREGDILLAVSGSGRTAVVVEAAKAAKAARGKVAAVTSDAQSPLAKLADFIVIIPSRIRPKEHVHYEVGELLGSSLTPLGTLFEVSTLIFFESCVAELMRQLGVKEEEMKKIHANI</sequence>
<dbReference type="EMBL" id="CP013015">
    <property type="protein sequence ID" value="AMM41219.1"/>
    <property type="molecule type" value="Genomic_DNA"/>
</dbReference>
<dbReference type="KEGG" id="daw:HS1_001417"/>
<dbReference type="Proteomes" id="UP000885738">
    <property type="component" value="Unassembled WGS sequence"/>
</dbReference>
<dbReference type="InterPro" id="IPR001347">
    <property type="entry name" value="SIS_dom"/>
</dbReference>
<feature type="domain" description="SIS" evidence="2">
    <location>
        <begin position="25"/>
        <end position="175"/>
    </location>
</feature>
<comment type="similarity">
    <text evidence="1">Belongs to the SIS family. PHI subfamily.</text>
</comment>
<dbReference type="Pfam" id="PF01380">
    <property type="entry name" value="SIS"/>
    <property type="match status" value="1"/>
</dbReference>
<dbReference type="Gene3D" id="3.40.50.10490">
    <property type="entry name" value="Glucose-6-phosphate isomerase like protein, domain 1"/>
    <property type="match status" value="1"/>
</dbReference>
<dbReference type="InterPro" id="IPR046348">
    <property type="entry name" value="SIS_dom_sf"/>
</dbReference>
<dbReference type="SUPFAM" id="SSF53697">
    <property type="entry name" value="SIS domain"/>
    <property type="match status" value="1"/>
</dbReference>
<dbReference type="EMBL" id="DRKW01000287">
    <property type="protein sequence ID" value="HEB74542.1"/>
    <property type="molecule type" value="Genomic_DNA"/>
</dbReference>
<protein>
    <submittedName>
        <fullName evidence="3 5">6-phospho-3-hexuloisomerase</fullName>
    </submittedName>
</protein>
<dbReference type="AlphaFoldDB" id="A0A7C1VZ68"/>
<keyword evidence="3" id="KW-0413">Isomerase</keyword>
<dbReference type="Proteomes" id="UP000070560">
    <property type="component" value="Chromosome"/>
</dbReference>
<dbReference type="RefSeq" id="WP_066062898.1">
    <property type="nucleotide sequence ID" value="NZ_CP013015.1"/>
</dbReference>
<evidence type="ECO:0000313" key="6">
    <source>
        <dbReference type="Proteomes" id="UP000070560"/>
    </source>
</evidence>
<dbReference type="GO" id="GO:0016853">
    <property type="term" value="F:isomerase activity"/>
    <property type="evidence" value="ECO:0007669"/>
    <property type="project" value="UniProtKB-KW"/>
</dbReference>
<gene>
    <name evidence="5" type="primary">hxlB</name>
    <name evidence="5" type="ORF">ENI35_01470</name>
    <name evidence="4" type="ORF">ENJ03_04910</name>
    <name evidence="3" type="ORF">HS1_001417</name>
</gene>
<organism evidence="5">
    <name type="scientific">Desulfofervidus auxilii</name>
    <dbReference type="NCBI Taxonomy" id="1621989"/>
    <lineage>
        <taxon>Bacteria</taxon>
        <taxon>Pseudomonadati</taxon>
        <taxon>Thermodesulfobacteriota</taxon>
        <taxon>Candidatus Desulfofervidia</taxon>
        <taxon>Candidatus Desulfofervidales</taxon>
        <taxon>Candidatus Desulfofervidaceae</taxon>
        <taxon>Candidatus Desulfofervidus</taxon>
    </lineage>
</organism>
<dbReference type="EMBL" id="DRIH01000049">
    <property type="protein sequence ID" value="HEC67477.1"/>
    <property type="molecule type" value="Genomic_DNA"/>
</dbReference>
<dbReference type="GO" id="GO:1901135">
    <property type="term" value="P:carbohydrate derivative metabolic process"/>
    <property type="evidence" value="ECO:0007669"/>
    <property type="project" value="InterPro"/>
</dbReference>
<evidence type="ECO:0000313" key="3">
    <source>
        <dbReference type="EMBL" id="AMM41219.1"/>
    </source>
</evidence>
<dbReference type="CDD" id="cd05005">
    <property type="entry name" value="SIS_PHI"/>
    <property type="match status" value="1"/>
</dbReference>
<dbReference type="NCBIfam" id="TIGR03127">
    <property type="entry name" value="RuMP_HxlB"/>
    <property type="match status" value="1"/>
</dbReference>
<dbReference type="PROSITE" id="PS51464">
    <property type="entry name" value="SIS"/>
    <property type="match status" value="1"/>
</dbReference>
<dbReference type="InterPro" id="IPR017552">
    <property type="entry name" value="PHI/rmpB"/>
</dbReference>
<reference evidence="3 6" key="1">
    <citation type="submission" date="2015-10" db="EMBL/GenBank/DDBJ databases">
        <title>Candidatus Desulfofervidus auxilii, a hydrogenotrophic sulfate-reducing bacterium involved in the thermophilic anaerobic oxidation of methane.</title>
        <authorList>
            <person name="Krukenberg V."/>
            <person name="Richter M."/>
            <person name="Wegener G."/>
        </authorList>
    </citation>
    <scope>NUCLEOTIDE SEQUENCE [LARGE SCALE GENOMIC DNA]</scope>
    <source>
        <strain evidence="3 6">HS1</strain>
    </source>
</reference>
<reference evidence="5" key="2">
    <citation type="journal article" date="2020" name="mSystems">
        <title>Genome- and Community-Level Interaction Insights into Carbon Utilization and Element Cycling Functions of Hydrothermarchaeota in Hydrothermal Sediment.</title>
        <authorList>
            <person name="Zhou Z."/>
            <person name="Liu Y."/>
            <person name="Xu W."/>
            <person name="Pan J."/>
            <person name="Luo Z.H."/>
            <person name="Li M."/>
        </authorList>
    </citation>
    <scope>NUCLEOTIDE SEQUENCE [LARGE SCALE GENOMIC DNA]</scope>
    <source>
        <strain evidence="5">HyVt-389</strain>
        <strain evidence="4">HyVt-45</strain>
    </source>
</reference>
<dbReference type="Proteomes" id="UP000886268">
    <property type="component" value="Unassembled WGS sequence"/>
</dbReference>
<evidence type="ECO:0000259" key="2">
    <source>
        <dbReference type="PROSITE" id="PS51464"/>
    </source>
</evidence>